<keyword evidence="5 9" id="KW-1133">Transmembrane helix</keyword>
<comment type="caution">
    <text evidence="10">The sequence shown here is derived from an EMBL/GenBank/DDBJ whole genome shotgun (WGS) entry which is preliminary data.</text>
</comment>
<organism evidence="10 11">
    <name type="scientific">Diplocloster agilis</name>
    <dbReference type="NCBI Taxonomy" id="2850323"/>
    <lineage>
        <taxon>Bacteria</taxon>
        <taxon>Bacillati</taxon>
        <taxon>Bacillota</taxon>
        <taxon>Clostridia</taxon>
        <taxon>Lachnospirales</taxon>
        <taxon>Lachnospiraceae</taxon>
        <taxon>Diplocloster</taxon>
    </lineage>
</organism>
<keyword evidence="4 9" id="KW-0812">Transmembrane</keyword>
<feature type="region of interest" description="Disordered" evidence="8">
    <location>
        <begin position="1"/>
        <end position="22"/>
    </location>
</feature>
<evidence type="ECO:0000256" key="7">
    <source>
        <dbReference type="PIRSR" id="PIRSR604254-1"/>
    </source>
</evidence>
<evidence type="ECO:0000256" key="3">
    <source>
        <dbReference type="ARBA" id="ARBA00022475"/>
    </source>
</evidence>
<dbReference type="InterPro" id="IPR004254">
    <property type="entry name" value="AdipoR/HlyIII-related"/>
</dbReference>
<gene>
    <name evidence="10" type="ORF">KTH89_13730</name>
</gene>
<dbReference type="AlphaFoldDB" id="A0A949K0R7"/>
<evidence type="ECO:0000256" key="4">
    <source>
        <dbReference type="ARBA" id="ARBA00022692"/>
    </source>
</evidence>
<feature type="binding site" evidence="7">
    <location>
        <position position="211"/>
    </location>
    <ligand>
        <name>Zn(2+)</name>
        <dbReference type="ChEBI" id="CHEBI:29105"/>
    </ligand>
</feature>
<comment type="similarity">
    <text evidence="2">Belongs to the UPF0073 (Hly-III) family.</text>
</comment>
<keyword evidence="6 9" id="KW-0472">Membrane</keyword>
<keyword evidence="11" id="KW-1185">Reference proteome</keyword>
<dbReference type="GO" id="GO:0046872">
    <property type="term" value="F:metal ion binding"/>
    <property type="evidence" value="ECO:0007669"/>
    <property type="project" value="UniProtKB-KW"/>
</dbReference>
<dbReference type="GO" id="GO:0140911">
    <property type="term" value="F:pore-forming activity"/>
    <property type="evidence" value="ECO:0007669"/>
    <property type="project" value="InterPro"/>
</dbReference>
<evidence type="ECO:0000256" key="1">
    <source>
        <dbReference type="ARBA" id="ARBA00004651"/>
    </source>
</evidence>
<comment type="subcellular location">
    <subcellularLocation>
        <location evidence="1">Cell membrane</location>
        <topology evidence="1">Multi-pass membrane protein</topology>
    </subcellularLocation>
</comment>
<feature type="transmembrane region" description="Helical" evidence="9">
    <location>
        <begin position="59"/>
        <end position="78"/>
    </location>
</feature>
<feature type="transmembrane region" description="Helical" evidence="9">
    <location>
        <begin position="213"/>
        <end position="233"/>
    </location>
</feature>
<dbReference type="EMBL" id="JAHQCW010000022">
    <property type="protein sequence ID" value="MBU9737604.1"/>
    <property type="molecule type" value="Genomic_DNA"/>
</dbReference>
<protein>
    <submittedName>
        <fullName evidence="10">Hemolysin III family protein</fullName>
    </submittedName>
</protein>
<feature type="binding site" evidence="7">
    <location>
        <position position="79"/>
    </location>
    <ligand>
        <name>Zn(2+)</name>
        <dbReference type="ChEBI" id="CHEBI:29105"/>
    </ligand>
</feature>
<sequence length="237" mass="26008">MTATALPERTKEIQKTKDIRKSKEPGSAITHFIGMVLALAGAIPLLIRGAGNPNPYHELSLAVFIISMVLLYGASATYHSLDLSTDRANRILRKMDHMMIFVLIAGTYTPICVIVLKGATGYGMLAFVWGIALAGMIVKACWITCPKWFSSVIYIAMGWVCVLAFSQIFHTLTAAAFGWLLAGGIIYTVGGIIYALKLPLFNSRHENFGSHEIFHLFVMGGSLCHFILIYQYLAVMA</sequence>
<feature type="transmembrane region" description="Helical" evidence="9">
    <location>
        <begin position="176"/>
        <end position="201"/>
    </location>
</feature>
<evidence type="ECO:0000256" key="9">
    <source>
        <dbReference type="SAM" id="Phobius"/>
    </source>
</evidence>
<feature type="compositionally biased region" description="Basic and acidic residues" evidence="8">
    <location>
        <begin position="8"/>
        <end position="22"/>
    </location>
</feature>
<feature type="transmembrane region" description="Helical" evidence="9">
    <location>
        <begin position="98"/>
        <end position="116"/>
    </location>
</feature>
<accession>A0A949K0R7</accession>
<evidence type="ECO:0000256" key="2">
    <source>
        <dbReference type="ARBA" id="ARBA00008488"/>
    </source>
</evidence>
<dbReference type="PANTHER" id="PTHR20855:SF3">
    <property type="entry name" value="LD03007P"/>
    <property type="match status" value="1"/>
</dbReference>
<feature type="binding site" evidence="7">
    <location>
        <position position="215"/>
    </location>
    <ligand>
        <name>Zn(2+)</name>
        <dbReference type="ChEBI" id="CHEBI:29105"/>
    </ligand>
</feature>
<dbReference type="Pfam" id="PF03006">
    <property type="entry name" value="HlyIII"/>
    <property type="match status" value="1"/>
</dbReference>
<evidence type="ECO:0000313" key="10">
    <source>
        <dbReference type="EMBL" id="MBU9737604.1"/>
    </source>
</evidence>
<keyword evidence="7" id="KW-0479">Metal-binding</keyword>
<keyword evidence="3" id="KW-1003">Cell membrane</keyword>
<dbReference type="Proteomes" id="UP000712157">
    <property type="component" value="Unassembled WGS sequence"/>
</dbReference>
<dbReference type="PANTHER" id="PTHR20855">
    <property type="entry name" value="ADIPOR/PROGESTIN RECEPTOR-RELATED"/>
    <property type="match status" value="1"/>
</dbReference>
<proteinExistence type="inferred from homology"/>
<feature type="transmembrane region" description="Helical" evidence="9">
    <location>
        <begin position="28"/>
        <end position="47"/>
    </location>
</feature>
<evidence type="ECO:0000256" key="5">
    <source>
        <dbReference type="ARBA" id="ARBA00022989"/>
    </source>
</evidence>
<dbReference type="InterPro" id="IPR005744">
    <property type="entry name" value="Hy-lIII"/>
</dbReference>
<evidence type="ECO:0000256" key="8">
    <source>
        <dbReference type="SAM" id="MobiDB-lite"/>
    </source>
</evidence>
<dbReference type="GO" id="GO:0005886">
    <property type="term" value="C:plasma membrane"/>
    <property type="evidence" value="ECO:0007669"/>
    <property type="project" value="UniProtKB-SubCell"/>
</dbReference>
<evidence type="ECO:0000313" key="11">
    <source>
        <dbReference type="Proteomes" id="UP000712157"/>
    </source>
</evidence>
<evidence type="ECO:0000256" key="6">
    <source>
        <dbReference type="ARBA" id="ARBA00023136"/>
    </source>
</evidence>
<keyword evidence="7" id="KW-0862">Zinc</keyword>
<dbReference type="NCBIfam" id="TIGR01065">
    <property type="entry name" value="hlyIII"/>
    <property type="match status" value="1"/>
</dbReference>
<feature type="transmembrane region" description="Helical" evidence="9">
    <location>
        <begin position="122"/>
        <end position="145"/>
    </location>
</feature>
<reference evidence="10" key="1">
    <citation type="submission" date="2021-06" db="EMBL/GenBank/DDBJ databases">
        <title>Description of novel taxa of the family Lachnospiraceae.</title>
        <authorList>
            <person name="Chaplin A.V."/>
            <person name="Sokolova S.R."/>
            <person name="Pikina A.P."/>
            <person name="Korzhanova M."/>
            <person name="Belova V."/>
            <person name="Korostin D."/>
            <person name="Efimov B.A."/>
        </authorList>
    </citation>
    <scope>NUCLEOTIDE SEQUENCE</scope>
    <source>
        <strain evidence="10">ASD5720</strain>
    </source>
</reference>
<name>A0A949K0R7_9FIRM</name>
<feature type="transmembrane region" description="Helical" evidence="9">
    <location>
        <begin position="152"/>
        <end position="170"/>
    </location>
</feature>
<dbReference type="RefSeq" id="WP_238722094.1">
    <property type="nucleotide sequence ID" value="NZ_JAHQCW010000022.1"/>
</dbReference>